<dbReference type="EMBL" id="JAHWDP010000003">
    <property type="protein sequence ID" value="MBW2938043.1"/>
    <property type="molecule type" value="Genomic_DNA"/>
</dbReference>
<dbReference type="InterPro" id="IPR006660">
    <property type="entry name" value="Arsenate_reductase-like"/>
</dbReference>
<reference evidence="4" key="1">
    <citation type="submission" date="2021-07" db="EMBL/GenBank/DDBJ databases">
        <title>Aureisphaera sp. CAU 1614 isolated from sea sediment.</title>
        <authorList>
            <person name="Kim W."/>
        </authorList>
    </citation>
    <scope>NUCLEOTIDE SEQUENCE</scope>
    <source>
        <strain evidence="4">CAU 1614</strain>
    </source>
</reference>
<dbReference type="PANTHER" id="PTHR30041:SF4">
    <property type="entry name" value="ARSENATE REDUCTASE"/>
    <property type="match status" value="1"/>
</dbReference>
<evidence type="ECO:0000256" key="1">
    <source>
        <dbReference type="ARBA" id="ARBA00007198"/>
    </source>
</evidence>
<proteinExistence type="inferred from homology"/>
<keyword evidence="2 4" id="KW-0560">Oxidoreductase</keyword>
<dbReference type="NCBIfam" id="TIGR00014">
    <property type="entry name" value="arsC"/>
    <property type="match status" value="1"/>
</dbReference>
<accession>A0A9X1JXE5</accession>
<organism evidence="4 5">
    <name type="scientific">Halomarinibacterium sedimenti</name>
    <dbReference type="NCBI Taxonomy" id="2857106"/>
    <lineage>
        <taxon>Bacteria</taxon>
        <taxon>Pseudomonadati</taxon>
        <taxon>Bacteroidota</taxon>
        <taxon>Flavobacteriia</taxon>
        <taxon>Flavobacteriales</taxon>
        <taxon>Flavobacteriaceae</taxon>
        <taxon>Halomarinibacterium</taxon>
    </lineage>
</organism>
<keyword evidence="5" id="KW-1185">Reference proteome</keyword>
<dbReference type="AlphaFoldDB" id="A0A9X1JXE5"/>
<sequence length="113" mass="13182">MTTIYHNPRCSKSREALQILEAHNEAVEIIHYLDTPPTVEELQSLLTLLHKKPKDIVRKNETLWKEKYRDKKLSGKRLLKILAKNPQLIERPIVIKKDKAIVARPPESVKEIL</sequence>
<dbReference type="RefSeq" id="WP_219052482.1">
    <property type="nucleotide sequence ID" value="NZ_JAHWDP010000003.1"/>
</dbReference>
<dbReference type="EC" id="1.20.4.1" evidence="4"/>
<dbReference type="Pfam" id="PF03960">
    <property type="entry name" value="ArsC"/>
    <property type="match status" value="1"/>
</dbReference>
<evidence type="ECO:0000313" key="4">
    <source>
        <dbReference type="EMBL" id="MBW2938043.1"/>
    </source>
</evidence>
<name>A0A9X1JXE5_9FLAO</name>
<comment type="similarity">
    <text evidence="1 3">Belongs to the ArsC family.</text>
</comment>
<gene>
    <name evidence="4" type="primary">arsC</name>
    <name evidence="4" type="ORF">KXJ69_07990</name>
</gene>
<dbReference type="InterPro" id="IPR006659">
    <property type="entry name" value="Arsenate_reductase"/>
</dbReference>
<evidence type="ECO:0000313" key="5">
    <source>
        <dbReference type="Proteomes" id="UP001138686"/>
    </source>
</evidence>
<dbReference type="PANTHER" id="PTHR30041">
    <property type="entry name" value="ARSENATE REDUCTASE"/>
    <property type="match status" value="1"/>
</dbReference>
<evidence type="ECO:0000256" key="3">
    <source>
        <dbReference type="PROSITE-ProRule" id="PRU01282"/>
    </source>
</evidence>
<comment type="caution">
    <text evidence="4">The sequence shown here is derived from an EMBL/GenBank/DDBJ whole genome shotgun (WGS) entry which is preliminary data.</text>
</comment>
<dbReference type="CDD" id="cd03034">
    <property type="entry name" value="ArsC_ArsC"/>
    <property type="match status" value="1"/>
</dbReference>
<protein>
    <submittedName>
        <fullName evidence="4">Arsenate reductase (Glutaredoxin)</fullName>
        <ecNumber evidence="4">1.20.4.1</ecNumber>
    </submittedName>
</protein>
<dbReference type="Proteomes" id="UP001138686">
    <property type="component" value="Unassembled WGS sequence"/>
</dbReference>
<dbReference type="PROSITE" id="PS51353">
    <property type="entry name" value="ARSC"/>
    <property type="match status" value="1"/>
</dbReference>
<dbReference type="GO" id="GO:0008794">
    <property type="term" value="F:arsenate reductase (glutaredoxin) activity"/>
    <property type="evidence" value="ECO:0007669"/>
    <property type="project" value="UniProtKB-EC"/>
</dbReference>
<evidence type="ECO:0000256" key="2">
    <source>
        <dbReference type="ARBA" id="ARBA00023002"/>
    </source>
</evidence>